<dbReference type="STRING" id="121845.A0A1S3D8M5"/>
<name>A0A1S3D8M5_DIACI</name>
<evidence type="ECO:0000256" key="1">
    <source>
        <dbReference type="SAM" id="MobiDB-lite"/>
    </source>
</evidence>
<feature type="region of interest" description="Disordered" evidence="1">
    <location>
        <begin position="1"/>
        <end position="48"/>
    </location>
</feature>
<feature type="compositionally biased region" description="Polar residues" evidence="1">
    <location>
        <begin position="1"/>
        <end position="12"/>
    </location>
</feature>
<feature type="compositionally biased region" description="Low complexity" evidence="1">
    <location>
        <begin position="13"/>
        <end position="22"/>
    </location>
</feature>
<gene>
    <name evidence="3" type="primary">LOC103513637</name>
</gene>
<feature type="compositionally biased region" description="Polar residues" evidence="1">
    <location>
        <begin position="26"/>
        <end position="48"/>
    </location>
</feature>
<dbReference type="Proteomes" id="UP000079169">
    <property type="component" value="Unplaced"/>
</dbReference>
<dbReference type="GeneID" id="103513637"/>
<reference evidence="3" key="1">
    <citation type="submission" date="2025-08" db="UniProtKB">
        <authorList>
            <consortium name="RefSeq"/>
        </authorList>
    </citation>
    <scope>IDENTIFICATION</scope>
</reference>
<evidence type="ECO:0000313" key="3">
    <source>
        <dbReference type="RefSeq" id="XP_008476705.1"/>
    </source>
</evidence>
<evidence type="ECO:0000313" key="2">
    <source>
        <dbReference type="Proteomes" id="UP000079169"/>
    </source>
</evidence>
<dbReference type="RefSeq" id="XP_008476705.1">
    <property type="nucleotide sequence ID" value="XM_008478483.3"/>
</dbReference>
<dbReference type="AlphaFoldDB" id="A0A1S3D8M5"/>
<protein>
    <submittedName>
        <fullName evidence="3">Uncharacterized protein LOC103513637</fullName>
    </submittedName>
</protein>
<keyword evidence="2" id="KW-1185">Reference proteome</keyword>
<sequence length="130" mass="14022">MGSASNEQNWNPSYSSSTNSSYDAYDNTTNKYLETSRENNVPSANQNYFPSNTSTLAAPCCKSSSTSHYQNSIITSANHPGHSYVTSTSYIPKYHNVTNTSHSTSKSSSISVGTQVVPSSHPLIILVTAM</sequence>
<proteinExistence type="predicted"/>
<dbReference type="KEGG" id="dci:103513637"/>
<accession>A0A1S3D8M5</accession>
<organism evidence="2 3">
    <name type="scientific">Diaphorina citri</name>
    <name type="common">Asian citrus psyllid</name>
    <dbReference type="NCBI Taxonomy" id="121845"/>
    <lineage>
        <taxon>Eukaryota</taxon>
        <taxon>Metazoa</taxon>
        <taxon>Ecdysozoa</taxon>
        <taxon>Arthropoda</taxon>
        <taxon>Hexapoda</taxon>
        <taxon>Insecta</taxon>
        <taxon>Pterygota</taxon>
        <taxon>Neoptera</taxon>
        <taxon>Paraneoptera</taxon>
        <taxon>Hemiptera</taxon>
        <taxon>Sternorrhyncha</taxon>
        <taxon>Psylloidea</taxon>
        <taxon>Psyllidae</taxon>
        <taxon>Diaphorininae</taxon>
        <taxon>Diaphorina</taxon>
    </lineage>
</organism>
<dbReference type="PaxDb" id="121845-A0A1S3D8M5"/>